<dbReference type="STRING" id="626940.BHW43_08760"/>
<evidence type="ECO:0000313" key="1">
    <source>
        <dbReference type="EMBL" id="OLA36718.1"/>
    </source>
</evidence>
<organism evidence="1 2">
    <name type="scientific">Phascolarctobacterium succinatutens</name>
    <dbReference type="NCBI Taxonomy" id="626940"/>
    <lineage>
        <taxon>Bacteria</taxon>
        <taxon>Bacillati</taxon>
        <taxon>Bacillota</taxon>
        <taxon>Negativicutes</taxon>
        <taxon>Acidaminococcales</taxon>
        <taxon>Acidaminococcaceae</taxon>
        <taxon>Phascolarctobacterium</taxon>
    </lineage>
</organism>
<dbReference type="InterPro" id="IPR036844">
    <property type="entry name" value="Hint_dom_sf"/>
</dbReference>
<dbReference type="AlphaFoldDB" id="A0A1Q6R2V5"/>
<protein>
    <recommendedName>
        <fullName evidence="3">Hint domain-containing protein</fullName>
    </recommendedName>
</protein>
<dbReference type="Gene3D" id="2.170.16.10">
    <property type="entry name" value="Hedgehog/Intein (Hint) domain"/>
    <property type="match status" value="1"/>
</dbReference>
<dbReference type="EMBL" id="MNTG01000041">
    <property type="protein sequence ID" value="OLA36718.1"/>
    <property type="molecule type" value="Genomic_DNA"/>
</dbReference>
<name>A0A1Q6R2V5_9FIRM</name>
<evidence type="ECO:0000313" key="2">
    <source>
        <dbReference type="Proteomes" id="UP000186777"/>
    </source>
</evidence>
<reference evidence="1 2" key="1">
    <citation type="journal article" date="2016" name="Nat. Biotechnol.">
        <title>Measurement of bacterial replication rates in microbial communities.</title>
        <authorList>
            <person name="Brown C.T."/>
            <person name="Olm M.R."/>
            <person name="Thomas B.C."/>
            <person name="Banfield J.F."/>
        </authorList>
    </citation>
    <scope>NUCLEOTIDE SEQUENCE [LARGE SCALE GENOMIC DNA]</scope>
    <source>
        <strain evidence="1">46_33</strain>
    </source>
</reference>
<gene>
    <name evidence="1" type="ORF">BHW43_08760</name>
</gene>
<dbReference type="SUPFAM" id="SSF51294">
    <property type="entry name" value="Hedgehog/intein (Hint) domain"/>
    <property type="match status" value="1"/>
</dbReference>
<comment type="caution">
    <text evidence="1">The sequence shown here is derived from an EMBL/GenBank/DDBJ whole genome shotgun (WGS) entry which is preliminary data.</text>
</comment>
<dbReference type="CDD" id="cd00081">
    <property type="entry name" value="Hint"/>
    <property type="match status" value="1"/>
</dbReference>
<proteinExistence type="predicted"/>
<evidence type="ECO:0008006" key="3">
    <source>
        <dbReference type="Google" id="ProtNLM"/>
    </source>
</evidence>
<dbReference type="Proteomes" id="UP000186777">
    <property type="component" value="Unassembled WGS sequence"/>
</dbReference>
<accession>A0A1Q6R2V5</accession>
<dbReference type="Pfam" id="PF07591">
    <property type="entry name" value="PT-HINT"/>
    <property type="match status" value="1"/>
</dbReference>
<sequence length="375" mass="39647">MGKKGGSSTTVQSYKPTEQEIRLQKAAADYSEAIAPNALWLNGVARGLLQDSLGTIQVDYNQLLNNANQQTSAAQQGVANLTQGILPSAYQQNMENAIRSGVNNTMGSTLNNLGARGILNSSVTNTAMNDISKNAADTMAQQYQSNIGTLNGLYGQQASLANQNIATSAAAQQAAQQPALNLWNASLGLNSGGTLGALNAMKGTGTTTSTNTQSGGGGVLGSLFNAGLGMATGSYGSLWCFVGETPIETDAGAKAICDVSVGDKILTYDHVRDRQCVEEVVEVMEPQDSEVYMVVCQDEKGNVRDVITTLTQPLMKADGTWRDVAMLRIGDNLKNVGKVKSVIFNGTRKVYDMKLTGKNTYYANGFIAKGATNEW</sequence>